<dbReference type="PANTHER" id="PTHR30461:SF23">
    <property type="entry name" value="DNA RECOMBINASE-RELATED"/>
    <property type="match status" value="1"/>
</dbReference>
<dbReference type="InterPro" id="IPR038109">
    <property type="entry name" value="DNA_bind_recomb_sf"/>
</dbReference>
<feature type="coiled-coil region" evidence="1">
    <location>
        <begin position="409"/>
        <end position="464"/>
    </location>
</feature>
<dbReference type="AlphaFoldDB" id="A0A367G1P0"/>
<keyword evidence="1" id="KW-0175">Coiled coil</keyword>
<dbReference type="SMART" id="SM00857">
    <property type="entry name" value="Resolvase"/>
    <property type="match status" value="1"/>
</dbReference>
<dbReference type="InterPro" id="IPR006119">
    <property type="entry name" value="Resolv_N"/>
</dbReference>
<dbReference type="EMBL" id="PXUP01000015">
    <property type="protein sequence ID" value="RCH44555.1"/>
    <property type="molecule type" value="Genomic_DNA"/>
</dbReference>
<evidence type="ECO:0000259" key="2">
    <source>
        <dbReference type="PROSITE" id="PS51736"/>
    </source>
</evidence>
<evidence type="ECO:0000259" key="3">
    <source>
        <dbReference type="PROSITE" id="PS51737"/>
    </source>
</evidence>
<gene>
    <name evidence="4" type="ORF">C7J97_10910</name>
</gene>
<dbReference type="Gene3D" id="3.90.1750.20">
    <property type="entry name" value="Putative Large Serine Recombinase, Chain B, Domain 2"/>
    <property type="match status" value="1"/>
</dbReference>
<dbReference type="Pfam" id="PF00239">
    <property type="entry name" value="Resolvase"/>
    <property type="match status" value="1"/>
</dbReference>
<evidence type="ECO:0000313" key="5">
    <source>
        <dbReference type="Proteomes" id="UP000252378"/>
    </source>
</evidence>
<feature type="domain" description="Recombinase" evidence="3">
    <location>
        <begin position="158"/>
        <end position="284"/>
    </location>
</feature>
<comment type="caution">
    <text evidence="4">The sequence shown here is derived from an EMBL/GenBank/DDBJ whole genome shotgun (WGS) entry which is preliminary data.</text>
</comment>
<dbReference type="GO" id="GO:0000150">
    <property type="term" value="F:DNA strand exchange activity"/>
    <property type="evidence" value="ECO:0007669"/>
    <property type="project" value="InterPro"/>
</dbReference>
<accession>A0A367G1P0</accession>
<dbReference type="InterPro" id="IPR036162">
    <property type="entry name" value="Resolvase-like_N_sf"/>
</dbReference>
<dbReference type="Gene3D" id="3.40.50.1390">
    <property type="entry name" value="Resolvase, N-terminal catalytic domain"/>
    <property type="match status" value="1"/>
</dbReference>
<name>A0A367G1P0_9FIRM</name>
<dbReference type="GO" id="GO:0003677">
    <property type="term" value="F:DNA binding"/>
    <property type="evidence" value="ECO:0007669"/>
    <property type="project" value="InterPro"/>
</dbReference>
<dbReference type="Proteomes" id="UP000252378">
    <property type="component" value="Unassembled WGS sequence"/>
</dbReference>
<sequence length="577" mass="66263">MRVAVYARVSTEHEAQINALENQLEWYKIEGSRHPDWEIVEVYVDQGITGTQAQKRPEFLRMMEDAQKGKFDLIITREVSRFARNTVDTLSYTRELKARGVDVFFINDGINTATNDGELRLTIMSSMAQDESRKISERVKAGQKVSREKHVLYGSGNILGYRRENGTYVPDPDQAETVRLIFQMYSTGENGLVKIVNELYRLGRLDAGGHVSWDASKVSRVLHNATYKGCICYNKSHSDGYLTQKRVKNLDESSYIYVKGDFEPLVSEEMWDRCQQILASKSARVIDENGKKHKYMRNTPKSVWTAKLRCSCGAGFIQFKWRVNRDGAVVHGFQCYRRTRRPSISYLQEHGLDLGISCQIKAICEWKLDLMAAKVFEHLTFDKGKTVKEVYKILNRCMAEEKTVRISRKAMLENSIARQRERLDKYIDLCADGIITKQELAERRKGLDAQIAELQSQYENVEQADECSGTLDMNLIAQKLDEWQKASRNDVNRELINSCVAQITPLTNEDYRWVLDFQLTEVQSGNSATCTLDGFMEMARFTISFEEAKAFKASRNQGIRKNEWHDLTVAVGIRTKT</sequence>
<protein>
    <submittedName>
        <fullName evidence="4">Recombinase family protein</fullName>
    </submittedName>
</protein>
<organism evidence="4 5">
    <name type="scientific">Faecalibacterium prausnitzii</name>
    <dbReference type="NCBI Taxonomy" id="853"/>
    <lineage>
        <taxon>Bacteria</taxon>
        <taxon>Bacillati</taxon>
        <taxon>Bacillota</taxon>
        <taxon>Clostridia</taxon>
        <taxon>Eubacteriales</taxon>
        <taxon>Oscillospiraceae</taxon>
        <taxon>Faecalibacterium</taxon>
    </lineage>
</organism>
<dbReference type="InterPro" id="IPR050639">
    <property type="entry name" value="SSR_resolvase"/>
</dbReference>
<evidence type="ECO:0000313" key="4">
    <source>
        <dbReference type="EMBL" id="RCH44555.1"/>
    </source>
</evidence>
<dbReference type="RefSeq" id="WP_113992605.1">
    <property type="nucleotide sequence ID" value="NZ_JAWHPP010000013.1"/>
</dbReference>
<dbReference type="Pfam" id="PF07508">
    <property type="entry name" value="Recombinase"/>
    <property type="match status" value="1"/>
</dbReference>
<dbReference type="PROSITE" id="PS51737">
    <property type="entry name" value="RECOMBINASE_DNA_BIND"/>
    <property type="match status" value="1"/>
</dbReference>
<dbReference type="PANTHER" id="PTHR30461">
    <property type="entry name" value="DNA-INVERTASE FROM LAMBDOID PROPHAGE"/>
    <property type="match status" value="1"/>
</dbReference>
<evidence type="ECO:0000256" key="1">
    <source>
        <dbReference type="SAM" id="Coils"/>
    </source>
</evidence>
<feature type="domain" description="Resolvase/invertase-type recombinase catalytic" evidence="2">
    <location>
        <begin position="2"/>
        <end position="150"/>
    </location>
</feature>
<dbReference type="InterPro" id="IPR011109">
    <property type="entry name" value="DNA_bind_recombinase_dom"/>
</dbReference>
<dbReference type="PROSITE" id="PS51736">
    <property type="entry name" value="RECOMBINASES_3"/>
    <property type="match status" value="1"/>
</dbReference>
<dbReference type="CDD" id="cd00338">
    <property type="entry name" value="Ser_Recombinase"/>
    <property type="match status" value="1"/>
</dbReference>
<proteinExistence type="predicted"/>
<dbReference type="SUPFAM" id="SSF53041">
    <property type="entry name" value="Resolvase-like"/>
    <property type="match status" value="1"/>
</dbReference>
<reference evidence="4 5" key="1">
    <citation type="submission" date="2018-03" db="EMBL/GenBank/DDBJ databases">
        <title>Complete genome sequencing of Faecalibacterium prausnitzii strains isolated from the human gut.</title>
        <authorList>
            <person name="Fitzgerald B.C."/>
            <person name="Shkoporov A.N."/>
            <person name="Ross P.R."/>
            <person name="Hill C."/>
        </authorList>
    </citation>
    <scope>NUCLEOTIDE SEQUENCE [LARGE SCALE GENOMIC DNA]</scope>
    <source>
        <strain evidence="4 5">ATCC 27768</strain>
    </source>
</reference>